<proteinExistence type="predicted"/>
<organism evidence="1 2">
    <name type="scientific">Botrytis tulipae</name>
    <dbReference type="NCBI Taxonomy" id="87230"/>
    <lineage>
        <taxon>Eukaryota</taxon>
        <taxon>Fungi</taxon>
        <taxon>Dikarya</taxon>
        <taxon>Ascomycota</taxon>
        <taxon>Pezizomycotina</taxon>
        <taxon>Leotiomycetes</taxon>
        <taxon>Helotiales</taxon>
        <taxon>Sclerotiniaceae</taxon>
        <taxon>Botrytis</taxon>
    </lineage>
</organism>
<keyword evidence="2" id="KW-1185">Reference proteome</keyword>
<dbReference type="AlphaFoldDB" id="A0A4Z1EM94"/>
<name>A0A4Z1EM94_9HELO</name>
<evidence type="ECO:0000313" key="2">
    <source>
        <dbReference type="Proteomes" id="UP000297777"/>
    </source>
</evidence>
<evidence type="ECO:0008006" key="3">
    <source>
        <dbReference type="Google" id="ProtNLM"/>
    </source>
</evidence>
<dbReference type="PANTHER" id="PTHR43374:SF1">
    <property type="entry name" value="FLAVIN PRENYLTRANSFERASE PAD1, MITOCHONDRIAL"/>
    <property type="match status" value="1"/>
</dbReference>
<gene>
    <name evidence="1" type="ORF">BTUL_0135g00040</name>
</gene>
<dbReference type="PANTHER" id="PTHR43374">
    <property type="entry name" value="FLAVIN PRENYLTRANSFERASE"/>
    <property type="match status" value="1"/>
</dbReference>
<comment type="caution">
    <text evidence="1">The sequence shown here is derived from an EMBL/GenBank/DDBJ whole genome shotgun (WGS) entry which is preliminary data.</text>
</comment>
<dbReference type="Proteomes" id="UP000297777">
    <property type="component" value="Unassembled WGS sequence"/>
</dbReference>
<sequence length="265" mass="29774">MPLREVESYAIVWQDSLLFLCFDKIPVTKPIITAEDLRDNLPLTIHFLYDRTIRSSSLWASYESPDLAVILGDVCSIEQIRSKIIALNGRPQQFNIAQRRETSILNLHISFVTAWLCRPVLRSHDPTTRTSTHSQLIEKCYQNLVECVRAFVKLYSMSVITSRSWSIMHNGLSSALLLGLLGGTPRDTEMRDLQAKILEIFSESQDDTAGSNLKTNSQLSPPYARVIVAFRRLYTDHESNTLHTGGHAAPESVNVGRFTNVAIGA</sequence>
<dbReference type="GO" id="GO:0016831">
    <property type="term" value="F:carboxy-lyase activity"/>
    <property type="evidence" value="ECO:0007669"/>
    <property type="project" value="TreeGrafter"/>
</dbReference>
<reference evidence="1 2" key="1">
    <citation type="submission" date="2017-12" db="EMBL/GenBank/DDBJ databases">
        <title>Comparative genomics of Botrytis spp.</title>
        <authorList>
            <person name="Valero-Jimenez C.A."/>
            <person name="Tapia P."/>
            <person name="Veloso J."/>
            <person name="Silva-Moreno E."/>
            <person name="Staats M."/>
            <person name="Valdes J.H."/>
            <person name="Van Kan J.A.L."/>
        </authorList>
    </citation>
    <scope>NUCLEOTIDE SEQUENCE [LARGE SCALE GENOMIC DNA]</scope>
    <source>
        <strain evidence="1 2">Bt9001</strain>
    </source>
</reference>
<protein>
    <recommendedName>
        <fullName evidence="3">Transcription factor domain-containing protein</fullName>
    </recommendedName>
</protein>
<evidence type="ECO:0000313" key="1">
    <source>
        <dbReference type="EMBL" id="TGO10421.1"/>
    </source>
</evidence>
<dbReference type="OrthoDB" id="1747771at2759"/>
<accession>A0A4Z1EM94</accession>
<dbReference type="InterPro" id="IPR004507">
    <property type="entry name" value="UbiX-like"/>
</dbReference>
<dbReference type="EMBL" id="PQXH01000135">
    <property type="protein sequence ID" value="TGO10421.1"/>
    <property type="molecule type" value="Genomic_DNA"/>
</dbReference>